<dbReference type="Proteomes" id="UP000266206">
    <property type="component" value="Unassembled WGS sequence"/>
</dbReference>
<name>A0A3A1YVZ7_9BURK</name>
<reference evidence="1 2" key="1">
    <citation type="submission" date="2017-08" db="EMBL/GenBank/DDBJ databases">
        <title>Pusillimonas indicus sp. nov., a member of the family Alcaligenaceae isolated from surface seawater.</title>
        <authorList>
            <person name="Li J."/>
        </authorList>
    </citation>
    <scope>NUCLEOTIDE SEQUENCE [LARGE SCALE GENOMIC DNA]</scope>
    <source>
        <strain evidence="1 2">L52-1-41</strain>
    </source>
</reference>
<dbReference type="EMBL" id="NQYH01000005">
    <property type="protein sequence ID" value="RIY41020.1"/>
    <property type="molecule type" value="Genomic_DNA"/>
</dbReference>
<accession>A0A3A1YVZ7</accession>
<organism evidence="1 2">
    <name type="scientific">Neopusillimonas maritima</name>
    <dbReference type="NCBI Taxonomy" id="2026239"/>
    <lineage>
        <taxon>Bacteria</taxon>
        <taxon>Pseudomonadati</taxon>
        <taxon>Pseudomonadota</taxon>
        <taxon>Betaproteobacteria</taxon>
        <taxon>Burkholderiales</taxon>
        <taxon>Alcaligenaceae</taxon>
        <taxon>Neopusillimonas</taxon>
    </lineage>
</organism>
<proteinExistence type="predicted"/>
<protein>
    <submittedName>
        <fullName evidence="1">Uncharacterized protein</fullName>
    </submittedName>
</protein>
<dbReference type="OrthoDB" id="9989973at2"/>
<dbReference type="RefSeq" id="WP_119516021.1">
    <property type="nucleotide sequence ID" value="NZ_NQYH01000005.1"/>
</dbReference>
<gene>
    <name evidence="1" type="ORF">CJP73_07690</name>
</gene>
<evidence type="ECO:0000313" key="1">
    <source>
        <dbReference type="EMBL" id="RIY41020.1"/>
    </source>
</evidence>
<sequence length="179" mass="19742">MTDARFISPITQNLDAFLKGANTLFVSDQITDKSQHEFMAWFESIGGASVARVTHVSELAVAHTRLESEVGEASLIELGTGILVGRAFYSQMRHKQSQLRLIHDDPLAADQVASLMHKFDEIIQVDEAYAEMLARNLASTDADVLNMLYDSAPNFFAQGLVLSWMGALVPLVSQKNLCQ</sequence>
<comment type="caution">
    <text evidence="1">The sequence shown here is derived from an EMBL/GenBank/DDBJ whole genome shotgun (WGS) entry which is preliminary data.</text>
</comment>
<dbReference type="AlphaFoldDB" id="A0A3A1YVZ7"/>
<evidence type="ECO:0000313" key="2">
    <source>
        <dbReference type="Proteomes" id="UP000266206"/>
    </source>
</evidence>